<feature type="transmembrane region" description="Helical" evidence="8">
    <location>
        <begin position="124"/>
        <end position="148"/>
    </location>
</feature>
<dbReference type="GO" id="GO:0055085">
    <property type="term" value="P:transmembrane transport"/>
    <property type="evidence" value="ECO:0007669"/>
    <property type="project" value="InterPro"/>
</dbReference>
<evidence type="ECO:0000313" key="11">
    <source>
        <dbReference type="Proteomes" id="UP000580517"/>
    </source>
</evidence>
<evidence type="ECO:0000256" key="6">
    <source>
        <dbReference type="ARBA" id="ARBA00022989"/>
    </source>
</evidence>
<proteinExistence type="inferred from homology"/>
<feature type="transmembrane region" description="Helical" evidence="8">
    <location>
        <begin position="565"/>
        <end position="585"/>
    </location>
</feature>
<keyword evidence="6 8" id="KW-1133">Transmembrane helix</keyword>
<feature type="transmembrane region" description="Helical" evidence="8">
    <location>
        <begin position="324"/>
        <end position="347"/>
    </location>
</feature>
<accession>A0A853FAY7</accession>
<evidence type="ECO:0000256" key="5">
    <source>
        <dbReference type="ARBA" id="ARBA00022692"/>
    </source>
</evidence>
<feature type="transmembrane region" description="Helical" evidence="8">
    <location>
        <begin position="168"/>
        <end position="192"/>
    </location>
</feature>
<dbReference type="Gene3D" id="1.10.3720.10">
    <property type="entry name" value="MetI-like"/>
    <property type="match status" value="2"/>
</dbReference>
<organism evidence="10 11">
    <name type="scientific">Allopusillimonas soli</name>
    <dbReference type="NCBI Taxonomy" id="659016"/>
    <lineage>
        <taxon>Bacteria</taxon>
        <taxon>Pseudomonadati</taxon>
        <taxon>Pseudomonadota</taxon>
        <taxon>Betaproteobacteria</taxon>
        <taxon>Burkholderiales</taxon>
        <taxon>Alcaligenaceae</taxon>
        <taxon>Allopusillimonas</taxon>
    </lineage>
</organism>
<comment type="caution">
    <text evidence="10">The sequence shown here is derived from an EMBL/GenBank/DDBJ whole genome shotgun (WGS) entry which is preliminary data.</text>
</comment>
<dbReference type="InterPro" id="IPR000515">
    <property type="entry name" value="MetI-like"/>
</dbReference>
<feature type="transmembrane region" description="Helical" evidence="8">
    <location>
        <begin position="522"/>
        <end position="545"/>
    </location>
</feature>
<dbReference type="Proteomes" id="UP000580517">
    <property type="component" value="Unassembled WGS sequence"/>
</dbReference>
<keyword evidence="2 8" id="KW-0813">Transport</keyword>
<sequence length="599" mass="64712">MEHRFLKLSKYRLNIALREPTAFIGILAAILFSYLIVAPVVSLLGDAFQVQYADSLRLGHSAGSFTFHNIDRVFKSIVAPDILWLPLVHTMYVALGAMAIALVAGGVMAWLISRTDLLGRKWFATALIVPYMLPSWTIALAWSSIFLNRTVGGQPGWLESLGFEPPDWLAYGQLPITIVLALHYTPFVILLFGNALRSFDSQLEDSARMLGARAYTIARRIIIPLMRPSLLSAITLIFAKCLGDFGVAYILGAPVKYDVLATSLFRSVTARQGGEAAVLAGVIIIIGTISVLIDARLVREARRFITIGAKGAMSRTQRLGPWRLPMTALAGIMFAVSVAIPLMVLFLTTVMRIPGKFAFGNFTWDYWTGHNLSTTALRTGILVTPDFWHAAWNSLWMVGIAAICAGVLGVLVGYVVVRTPFKSLGSYLRYITFLPYLVPGIAFAAACLSIFAVPHGPIPALYGTAAILILAIMADQMPFASRAGISAMMQLGKDPEEAAQVAGAGWWKRLIKVILPIQKGPLAAGILLPFISGLKGLSLVIMLATPGTDLLTTYAIRLVDFGYSQAANAVVLMLSAIAFFGTLFLQKATKTSLASGLGG</sequence>
<feature type="transmembrane region" description="Helical" evidence="8">
    <location>
        <begin position="272"/>
        <end position="293"/>
    </location>
</feature>
<feature type="transmembrane region" description="Helical" evidence="8">
    <location>
        <begin position="428"/>
        <end position="453"/>
    </location>
</feature>
<feature type="transmembrane region" description="Helical" evidence="8">
    <location>
        <begin position="395"/>
        <end position="416"/>
    </location>
</feature>
<keyword evidence="11" id="KW-1185">Reference proteome</keyword>
<dbReference type="AlphaFoldDB" id="A0A853FAY7"/>
<dbReference type="CDD" id="cd06261">
    <property type="entry name" value="TM_PBP2"/>
    <property type="match status" value="2"/>
</dbReference>
<evidence type="ECO:0000256" key="8">
    <source>
        <dbReference type="RuleBase" id="RU363032"/>
    </source>
</evidence>
<evidence type="ECO:0000256" key="7">
    <source>
        <dbReference type="ARBA" id="ARBA00023136"/>
    </source>
</evidence>
<keyword evidence="7 8" id="KW-0472">Membrane</keyword>
<feature type="transmembrane region" description="Helical" evidence="8">
    <location>
        <begin position="229"/>
        <end position="252"/>
    </location>
</feature>
<dbReference type="OrthoDB" id="9807047at2"/>
<evidence type="ECO:0000313" key="10">
    <source>
        <dbReference type="EMBL" id="NYT37904.1"/>
    </source>
</evidence>
<feature type="transmembrane region" description="Helical" evidence="8">
    <location>
        <begin position="91"/>
        <end position="112"/>
    </location>
</feature>
<comment type="similarity">
    <text evidence="8">Belongs to the binding-protein-dependent transport system permease family.</text>
</comment>
<dbReference type="PROSITE" id="PS50928">
    <property type="entry name" value="ABC_TM1"/>
    <property type="match status" value="2"/>
</dbReference>
<feature type="transmembrane region" description="Helical" evidence="8">
    <location>
        <begin position="459"/>
        <end position="480"/>
    </location>
</feature>
<name>A0A853FAY7_9BURK</name>
<protein>
    <submittedName>
        <fullName evidence="10">Iron ABC transporter permease</fullName>
    </submittedName>
</protein>
<keyword evidence="5 8" id="KW-0812">Transmembrane</keyword>
<dbReference type="InterPro" id="IPR035906">
    <property type="entry name" value="MetI-like_sf"/>
</dbReference>
<keyword evidence="4" id="KW-0997">Cell inner membrane</keyword>
<evidence type="ECO:0000259" key="9">
    <source>
        <dbReference type="PROSITE" id="PS50928"/>
    </source>
</evidence>
<evidence type="ECO:0000256" key="4">
    <source>
        <dbReference type="ARBA" id="ARBA00022519"/>
    </source>
</evidence>
<keyword evidence="3" id="KW-1003">Cell membrane</keyword>
<feature type="domain" description="ABC transmembrane type-1" evidence="9">
    <location>
        <begin position="87"/>
        <end position="294"/>
    </location>
</feature>
<evidence type="ECO:0000256" key="3">
    <source>
        <dbReference type="ARBA" id="ARBA00022475"/>
    </source>
</evidence>
<evidence type="ECO:0000256" key="2">
    <source>
        <dbReference type="ARBA" id="ARBA00022448"/>
    </source>
</evidence>
<evidence type="ECO:0000256" key="1">
    <source>
        <dbReference type="ARBA" id="ARBA00004429"/>
    </source>
</evidence>
<dbReference type="GO" id="GO:0005886">
    <property type="term" value="C:plasma membrane"/>
    <property type="evidence" value="ECO:0007669"/>
    <property type="project" value="UniProtKB-SubCell"/>
</dbReference>
<dbReference type="PANTHER" id="PTHR43357:SF4">
    <property type="entry name" value="INNER MEMBRANE ABC TRANSPORTER PERMEASE PROTEIN YDCV"/>
    <property type="match status" value="1"/>
</dbReference>
<gene>
    <name evidence="10" type="ORF">H0A68_13540</name>
</gene>
<dbReference type="Pfam" id="PF00528">
    <property type="entry name" value="BPD_transp_1"/>
    <property type="match status" value="2"/>
</dbReference>
<feature type="domain" description="ABC transmembrane type-1" evidence="9">
    <location>
        <begin position="391"/>
        <end position="585"/>
    </location>
</feature>
<feature type="transmembrane region" description="Helical" evidence="8">
    <location>
        <begin position="21"/>
        <end position="44"/>
    </location>
</feature>
<comment type="subcellular location">
    <subcellularLocation>
        <location evidence="1">Cell inner membrane</location>
        <topology evidence="1">Multi-pass membrane protein</topology>
    </subcellularLocation>
    <subcellularLocation>
        <location evidence="8">Cell membrane</location>
        <topology evidence="8">Multi-pass membrane protein</topology>
    </subcellularLocation>
</comment>
<dbReference type="SUPFAM" id="SSF161098">
    <property type="entry name" value="MetI-like"/>
    <property type="match status" value="2"/>
</dbReference>
<dbReference type="PANTHER" id="PTHR43357">
    <property type="entry name" value="INNER MEMBRANE ABC TRANSPORTER PERMEASE PROTEIN YDCV"/>
    <property type="match status" value="1"/>
</dbReference>
<reference evidence="10 11" key="1">
    <citation type="submission" date="2020-07" db="EMBL/GenBank/DDBJ databases">
        <title>Taxonomic revisions and descriptions of new bacterial species based on genomic comparisons in the high-G+C-content subgroup of the family Alcaligenaceae.</title>
        <authorList>
            <person name="Szabo A."/>
            <person name="Felfoldi T."/>
        </authorList>
    </citation>
    <scope>NUCLEOTIDE SEQUENCE [LARGE SCALE GENOMIC DNA]</scope>
    <source>
        <strain evidence="10 11">DSM 25264</strain>
    </source>
</reference>
<dbReference type="EMBL" id="JACCEW010000004">
    <property type="protein sequence ID" value="NYT37904.1"/>
    <property type="molecule type" value="Genomic_DNA"/>
</dbReference>